<keyword evidence="5" id="KW-0406">Ion transport</keyword>
<dbReference type="PANTHER" id="PTHR11537:SF254">
    <property type="entry name" value="POTASSIUM VOLTAGE-GATED CHANNEL PROTEIN SHAB"/>
    <property type="match status" value="1"/>
</dbReference>
<keyword evidence="7 10" id="KW-0407">Ion channel</keyword>
<keyword evidence="6 8" id="KW-0472">Membrane</keyword>
<evidence type="ECO:0000256" key="7">
    <source>
        <dbReference type="ARBA" id="ARBA00023303"/>
    </source>
</evidence>
<gene>
    <name evidence="10" type="ORF">FAP39_16130</name>
</gene>
<evidence type="ECO:0000256" key="2">
    <source>
        <dbReference type="ARBA" id="ARBA00022448"/>
    </source>
</evidence>
<evidence type="ECO:0000256" key="5">
    <source>
        <dbReference type="ARBA" id="ARBA00023065"/>
    </source>
</evidence>
<keyword evidence="11" id="KW-1185">Reference proteome</keyword>
<protein>
    <submittedName>
        <fullName evidence="10">Two pore domain potassium channel family protein</fullName>
    </submittedName>
</protein>
<keyword evidence="2" id="KW-0813">Transport</keyword>
<evidence type="ECO:0000313" key="11">
    <source>
        <dbReference type="Proteomes" id="UP000306575"/>
    </source>
</evidence>
<dbReference type="InterPro" id="IPR028325">
    <property type="entry name" value="VG_K_chnl"/>
</dbReference>
<feature type="transmembrane region" description="Helical" evidence="8">
    <location>
        <begin position="51"/>
        <end position="70"/>
    </location>
</feature>
<feature type="transmembrane region" description="Helical" evidence="8">
    <location>
        <begin position="20"/>
        <end position="39"/>
    </location>
</feature>
<keyword evidence="4 8" id="KW-1133">Transmembrane helix</keyword>
<dbReference type="OrthoDB" id="9799090at2"/>
<dbReference type="EMBL" id="SULI01000032">
    <property type="protein sequence ID" value="TKZ15936.1"/>
    <property type="molecule type" value="Genomic_DNA"/>
</dbReference>
<comment type="subcellular location">
    <subcellularLocation>
        <location evidence="1">Membrane</location>
        <topology evidence="1">Multi-pass membrane protein</topology>
    </subcellularLocation>
</comment>
<accession>A0A4U7MT61</accession>
<proteinExistence type="predicted"/>
<organism evidence="10 11">
    <name type="scientific">Shimia litoralis</name>
    <dbReference type="NCBI Taxonomy" id="420403"/>
    <lineage>
        <taxon>Bacteria</taxon>
        <taxon>Pseudomonadati</taxon>
        <taxon>Pseudomonadota</taxon>
        <taxon>Alphaproteobacteria</taxon>
        <taxon>Rhodobacterales</taxon>
        <taxon>Roseobacteraceae</taxon>
    </lineage>
</organism>
<reference evidence="10 11" key="1">
    <citation type="submission" date="2019-04" db="EMBL/GenBank/DDBJ databases">
        <title>Genome sequence of Pelagicola litoralis CL-ES2.</title>
        <authorList>
            <person name="Cao J."/>
        </authorList>
    </citation>
    <scope>NUCLEOTIDE SEQUENCE [LARGE SCALE GENOMIC DNA]</scope>
    <source>
        <strain evidence="10 11">CL-ES2</strain>
    </source>
</reference>
<evidence type="ECO:0000256" key="3">
    <source>
        <dbReference type="ARBA" id="ARBA00022692"/>
    </source>
</evidence>
<dbReference type="GO" id="GO:0001508">
    <property type="term" value="P:action potential"/>
    <property type="evidence" value="ECO:0007669"/>
    <property type="project" value="TreeGrafter"/>
</dbReference>
<dbReference type="Pfam" id="PF07885">
    <property type="entry name" value="Ion_trans_2"/>
    <property type="match status" value="1"/>
</dbReference>
<feature type="transmembrane region" description="Helical" evidence="8">
    <location>
        <begin position="138"/>
        <end position="159"/>
    </location>
</feature>
<feature type="transmembrane region" description="Helical" evidence="8">
    <location>
        <begin position="82"/>
        <end position="106"/>
    </location>
</feature>
<feature type="domain" description="Potassium channel" evidence="9">
    <location>
        <begin position="145"/>
        <end position="218"/>
    </location>
</feature>
<dbReference type="AlphaFoldDB" id="A0A4U7MT61"/>
<dbReference type="GO" id="GO:0008076">
    <property type="term" value="C:voltage-gated potassium channel complex"/>
    <property type="evidence" value="ECO:0007669"/>
    <property type="project" value="InterPro"/>
</dbReference>
<dbReference type="SUPFAM" id="SSF81324">
    <property type="entry name" value="Voltage-gated potassium channels"/>
    <property type="match status" value="1"/>
</dbReference>
<evidence type="ECO:0000259" key="9">
    <source>
        <dbReference type="Pfam" id="PF07885"/>
    </source>
</evidence>
<evidence type="ECO:0000256" key="1">
    <source>
        <dbReference type="ARBA" id="ARBA00004141"/>
    </source>
</evidence>
<dbReference type="Proteomes" id="UP000306575">
    <property type="component" value="Unassembled WGS sequence"/>
</dbReference>
<evidence type="ECO:0000313" key="10">
    <source>
        <dbReference type="EMBL" id="TKZ15936.1"/>
    </source>
</evidence>
<comment type="caution">
    <text evidence="10">The sequence shown here is derived from an EMBL/GenBank/DDBJ whole genome shotgun (WGS) entry which is preliminary data.</text>
</comment>
<dbReference type="InterPro" id="IPR013099">
    <property type="entry name" value="K_chnl_dom"/>
</dbReference>
<sequence length="257" mass="28567">MTHLKSFLNHLYTAHTPAAVRFRYALIVFDLFTISYFIAITPFPKTDTTQTITTCISLLILFDFVARFWIAEDRKQHALRVYVWADAVVLAALFLDPITGVDLSFLRILRGLRLGHSHHLLQDLRAASSVFRRREETIVAAVNLFVFVFVTSSGVYTFFGKIGSGVSGYIDAIYFTVTTLTTTGYGDLTPTTPAGKLVSVVIMVVGVALFVHLARSIVMPLKVRLTCQACGLNRHDADAVRCKHCGEVIHIKNAGDR</sequence>
<feature type="transmembrane region" description="Helical" evidence="8">
    <location>
        <begin position="197"/>
        <end position="214"/>
    </location>
</feature>
<dbReference type="Gene3D" id="1.10.287.70">
    <property type="match status" value="1"/>
</dbReference>
<evidence type="ECO:0000256" key="8">
    <source>
        <dbReference type="SAM" id="Phobius"/>
    </source>
</evidence>
<dbReference type="RefSeq" id="WP_138017413.1">
    <property type="nucleotide sequence ID" value="NZ_SULI01000032.1"/>
</dbReference>
<dbReference type="GO" id="GO:0005249">
    <property type="term" value="F:voltage-gated potassium channel activity"/>
    <property type="evidence" value="ECO:0007669"/>
    <property type="project" value="InterPro"/>
</dbReference>
<keyword evidence="3 8" id="KW-0812">Transmembrane</keyword>
<name>A0A4U7MT61_9RHOB</name>
<dbReference type="PANTHER" id="PTHR11537">
    <property type="entry name" value="VOLTAGE-GATED POTASSIUM CHANNEL"/>
    <property type="match status" value="1"/>
</dbReference>
<evidence type="ECO:0000256" key="6">
    <source>
        <dbReference type="ARBA" id="ARBA00023136"/>
    </source>
</evidence>
<evidence type="ECO:0000256" key="4">
    <source>
        <dbReference type="ARBA" id="ARBA00022989"/>
    </source>
</evidence>